<name>A0AB39LDZ6_9STRE</name>
<evidence type="ECO:0000256" key="4">
    <source>
        <dbReference type="ARBA" id="ARBA00023088"/>
    </source>
</evidence>
<dbReference type="RefSeq" id="WP_369087929.1">
    <property type="nucleotide sequence ID" value="NZ_CP163380.1"/>
</dbReference>
<evidence type="ECO:0000256" key="2">
    <source>
        <dbReference type="ARBA" id="ARBA00022525"/>
    </source>
</evidence>
<evidence type="ECO:0000259" key="6">
    <source>
        <dbReference type="Pfam" id="PF00746"/>
    </source>
</evidence>
<accession>A0AB39LDZ6</accession>
<keyword evidence="4" id="KW-0572">Peptidoglycan-anchor</keyword>
<dbReference type="NCBIfam" id="TIGR01167">
    <property type="entry name" value="LPXTG_anchor"/>
    <property type="match status" value="1"/>
</dbReference>
<evidence type="ECO:0000256" key="1">
    <source>
        <dbReference type="ARBA" id="ARBA00022512"/>
    </source>
</evidence>
<evidence type="ECO:0000313" key="7">
    <source>
        <dbReference type="EMBL" id="XDP49813.1"/>
    </source>
</evidence>
<evidence type="ECO:0000256" key="5">
    <source>
        <dbReference type="SAM" id="MobiDB-lite"/>
    </source>
</evidence>
<keyword evidence="3" id="KW-0732">Signal</keyword>
<proteinExistence type="predicted"/>
<evidence type="ECO:0000256" key="3">
    <source>
        <dbReference type="ARBA" id="ARBA00022729"/>
    </source>
</evidence>
<gene>
    <name evidence="7" type="ORF">AB4X21_09770</name>
</gene>
<dbReference type="EMBL" id="CP163380">
    <property type="protein sequence ID" value="XDP49813.1"/>
    <property type="molecule type" value="Genomic_DNA"/>
</dbReference>
<feature type="compositionally biased region" description="Low complexity" evidence="5">
    <location>
        <begin position="47"/>
        <end position="62"/>
    </location>
</feature>
<keyword evidence="2" id="KW-0964">Secreted</keyword>
<feature type="domain" description="Gram-positive cocci surface proteins LPxTG" evidence="6">
    <location>
        <begin position="59"/>
        <end position="89"/>
    </location>
</feature>
<dbReference type="AlphaFoldDB" id="A0AB39LDZ6"/>
<reference evidence="7" key="1">
    <citation type="submission" date="2024-07" db="EMBL/GenBank/DDBJ databases">
        <authorList>
            <person name="Li G."/>
        </authorList>
    </citation>
    <scope>NUCLEOTIDE SEQUENCE</scope>
    <source>
        <strain evidence="7">CP1998</strain>
    </source>
</reference>
<dbReference type="Pfam" id="PF00746">
    <property type="entry name" value="Gram_pos_anchor"/>
    <property type="match status" value="1"/>
</dbReference>
<dbReference type="InterPro" id="IPR019931">
    <property type="entry name" value="LPXTG_anchor"/>
</dbReference>
<organism evidence="7">
    <name type="scientific">Streptococcus sp. CP1998</name>
    <dbReference type="NCBI Taxonomy" id="3238303"/>
    <lineage>
        <taxon>Bacteria</taxon>
        <taxon>Bacillati</taxon>
        <taxon>Bacillota</taxon>
        <taxon>Bacilli</taxon>
        <taxon>Lactobacillales</taxon>
        <taxon>Streptococcaceae</taxon>
        <taxon>Streptococcus</taxon>
    </lineage>
</organism>
<sequence>MAKSVFFGKYSLSKPLAFSLLPLCQDEYTYGGNDDIIESYTVVPTPEVPEQPVQPAEPQTPVLPNTGTESSTAAVLAGAIAGLLARKKKED</sequence>
<feature type="region of interest" description="Disordered" evidence="5">
    <location>
        <begin position="47"/>
        <end position="68"/>
    </location>
</feature>
<keyword evidence="1" id="KW-0134">Cell wall</keyword>
<protein>
    <submittedName>
        <fullName evidence="7">LPXTG cell wall anchor domain-containing protein</fullName>
    </submittedName>
</protein>